<dbReference type="VEuPathDB" id="TriTrypDB:Tc_MARK_80"/>
<gene>
    <name evidence="4" type="ORF">C4B63_76g21</name>
</gene>
<dbReference type="VEuPathDB" id="TriTrypDB:TCSYLVIO_001276"/>
<dbReference type="AlphaFoldDB" id="A0A2V2UVL8"/>
<dbReference type="InterPro" id="IPR000571">
    <property type="entry name" value="Znf_CCCH"/>
</dbReference>
<feature type="region of interest" description="Disordered" evidence="2">
    <location>
        <begin position="395"/>
        <end position="417"/>
    </location>
</feature>
<dbReference type="VEuPathDB" id="TriTrypDB:TcG_05635"/>
<dbReference type="VEuPathDB" id="TriTrypDB:TcCLB.503567.9"/>
<dbReference type="GO" id="GO:0008270">
    <property type="term" value="F:zinc ion binding"/>
    <property type="evidence" value="ECO:0007669"/>
    <property type="project" value="UniProtKB-KW"/>
</dbReference>
<dbReference type="VEuPathDB" id="TriTrypDB:TCDM_02559"/>
<feature type="zinc finger region" description="C3H1-type" evidence="1">
    <location>
        <begin position="179"/>
        <end position="206"/>
    </location>
</feature>
<organism evidence="4 5">
    <name type="scientific">Trypanosoma cruzi</name>
    <dbReference type="NCBI Taxonomy" id="5693"/>
    <lineage>
        <taxon>Eukaryota</taxon>
        <taxon>Discoba</taxon>
        <taxon>Euglenozoa</taxon>
        <taxon>Kinetoplastea</taxon>
        <taxon>Metakinetoplastina</taxon>
        <taxon>Trypanosomatida</taxon>
        <taxon>Trypanosomatidae</taxon>
        <taxon>Trypanosoma</taxon>
        <taxon>Schizotrypanum</taxon>
    </lineage>
</organism>
<dbReference type="Proteomes" id="UP000246121">
    <property type="component" value="Unassembled WGS sequence"/>
</dbReference>
<keyword evidence="1" id="KW-0479">Metal-binding</keyword>
<comment type="caution">
    <text evidence="4">The sequence shown here is derived from an EMBL/GenBank/DDBJ whole genome shotgun (WGS) entry which is preliminary data.</text>
</comment>
<feature type="compositionally biased region" description="Low complexity" evidence="2">
    <location>
        <begin position="407"/>
        <end position="417"/>
    </location>
</feature>
<keyword evidence="1" id="KW-0863">Zinc-finger</keyword>
<feature type="domain" description="C3H1-type" evidence="3">
    <location>
        <begin position="55"/>
        <end position="77"/>
    </location>
</feature>
<dbReference type="VEuPathDB" id="TriTrypDB:BCY84_17409"/>
<dbReference type="PANTHER" id="PTHR37035:SF6">
    <property type="entry name" value="RNA-BINDING PROTEIN ZCH321"/>
    <property type="match status" value="1"/>
</dbReference>
<dbReference type="PROSITE" id="PS50103">
    <property type="entry name" value="ZF_C3H1"/>
    <property type="match status" value="2"/>
</dbReference>
<feature type="zinc finger region" description="C3H1-type" evidence="1">
    <location>
        <begin position="55"/>
        <end position="77"/>
    </location>
</feature>
<dbReference type="VEuPathDB" id="TriTrypDB:C4B63_76g21"/>
<dbReference type="VEuPathDB" id="TriTrypDB:TcCLB.506859.204"/>
<evidence type="ECO:0000313" key="5">
    <source>
        <dbReference type="Proteomes" id="UP000246121"/>
    </source>
</evidence>
<feature type="region of interest" description="Disordered" evidence="2">
    <location>
        <begin position="219"/>
        <end position="246"/>
    </location>
</feature>
<dbReference type="VEuPathDB" id="TriTrypDB:TcBrA4_0093640"/>
<evidence type="ECO:0000256" key="2">
    <source>
        <dbReference type="SAM" id="MobiDB-lite"/>
    </source>
</evidence>
<reference evidence="4 5" key="1">
    <citation type="journal article" date="2018" name="Microb. Genom.">
        <title>Expanding an expanded genome: long-read sequencing of Trypanosoma cruzi.</title>
        <authorList>
            <person name="Berna L."/>
            <person name="Rodriguez M."/>
            <person name="Chiribao M.L."/>
            <person name="Parodi-Talice A."/>
            <person name="Pita S."/>
            <person name="Rijo G."/>
            <person name="Alvarez-Valin F."/>
            <person name="Robello C."/>
        </authorList>
    </citation>
    <scope>NUCLEOTIDE SEQUENCE [LARGE SCALE GENOMIC DNA]</scope>
    <source>
        <strain evidence="4 5">Dm28c</strain>
    </source>
</reference>
<dbReference type="VEuPathDB" id="TriTrypDB:ECC02_005744"/>
<evidence type="ECO:0000256" key="1">
    <source>
        <dbReference type="PROSITE-ProRule" id="PRU00723"/>
    </source>
</evidence>
<feature type="domain" description="C3H1-type" evidence="3">
    <location>
        <begin position="179"/>
        <end position="206"/>
    </location>
</feature>
<evidence type="ECO:0000313" key="4">
    <source>
        <dbReference type="EMBL" id="PWU88295.1"/>
    </source>
</evidence>
<dbReference type="EMBL" id="PRFA01000076">
    <property type="protein sequence ID" value="PWU88295.1"/>
    <property type="molecule type" value="Genomic_DNA"/>
</dbReference>
<accession>A0A2V2UVL8</accession>
<name>A0A2V2UVL8_TRYCR</name>
<dbReference type="InterPro" id="IPR053125">
    <property type="entry name" value="RNA-bd_mRNA_stabilization_reg"/>
</dbReference>
<dbReference type="VEuPathDB" id="TriTrypDB:TcYC6_0011250"/>
<dbReference type="PANTHER" id="PTHR37035">
    <property type="entry name" value="C3H1-TYPE DOMAIN-CONTAINING PROTEIN-RELATED"/>
    <property type="match status" value="1"/>
</dbReference>
<keyword evidence="1" id="KW-0862">Zinc</keyword>
<sequence length="440" mass="47867">MQLLAPLIEAKEGYTYDADGTPCMVVVDPATRKLLIPCNFIYATRAQHRATIPSLCQLFLHGRCRQGTQCHQVHASLDAVVALRSRVGKLPCCCVFHGDEDIADVLNERSWLSKVVLYVPEVSFEGGYVPLSRVGYTVPISKILNEVSHEIAHSLESYTEAIREGRVPHEESPVVVLEAGDIPICRLHIRERCRFAEECSFLHLCKDVAGGDPELPLGRRSRLKATPSEPDCVVSESHDSNMPHKASLSSAAGISAGTNACPISVRGFPLVQRGGASVYRSSTNKLCVNGENNPWVRHMHGSGSIDQELDSSTVEVSTVPTPVPKLRSLGCSDICLLKRRSVVRKKLSSRVIVSCESLLHCEGDPEAAEEGTPEHRNGGFTEGCRKAFSVRGTVSNSMAASSRDEGTSTSSMSLSTSHRCCAGGKWRHDPYNLSRSQMGC</sequence>
<dbReference type="VEuPathDB" id="TriTrypDB:TcCL_NonESM00530"/>
<evidence type="ECO:0000259" key="3">
    <source>
        <dbReference type="PROSITE" id="PS50103"/>
    </source>
</evidence>
<protein>
    <recommendedName>
        <fullName evidence="3">C3H1-type domain-containing protein</fullName>
    </recommendedName>
</protein>
<proteinExistence type="predicted"/>
<dbReference type="VEuPathDB" id="TriTrypDB:C3747_22g305"/>